<organism evidence="7 8">
    <name type="scientific">Ornithinimicrobium avium</name>
    <dbReference type="NCBI Taxonomy" id="2283195"/>
    <lineage>
        <taxon>Bacteria</taxon>
        <taxon>Bacillati</taxon>
        <taxon>Actinomycetota</taxon>
        <taxon>Actinomycetes</taxon>
        <taxon>Micrococcales</taxon>
        <taxon>Ornithinimicrobiaceae</taxon>
        <taxon>Ornithinimicrobium</taxon>
    </lineage>
</organism>
<evidence type="ECO:0000259" key="6">
    <source>
        <dbReference type="Pfam" id="PF05726"/>
    </source>
</evidence>
<keyword evidence="2" id="KW-0479">Metal-binding</keyword>
<dbReference type="PANTHER" id="PTHR13903:SF8">
    <property type="entry name" value="PIRIN"/>
    <property type="match status" value="1"/>
</dbReference>
<dbReference type="InterPro" id="IPR008778">
    <property type="entry name" value="Pirin_C_dom"/>
</dbReference>
<feature type="binding site" evidence="2">
    <location>
        <position position="79"/>
    </location>
    <ligand>
        <name>Fe cation</name>
        <dbReference type="ChEBI" id="CHEBI:24875"/>
    </ligand>
</feature>
<dbReference type="Proteomes" id="UP000253790">
    <property type="component" value="Chromosome"/>
</dbReference>
<dbReference type="CDD" id="cd02247">
    <property type="entry name" value="cupin_pirin_C"/>
    <property type="match status" value="1"/>
</dbReference>
<dbReference type="OrthoDB" id="9780903at2"/>
<dbReference type="RefSeq" id="WP_114927985.1">
    <property type="nucleotide sequence ID" value="NZ_CP031229.1"/>
</dbReference>
<dbReference type="Gene3D" id="2.60.120.10">
    <property type="entry name" value="Jelly Rolls"/>
    <property type="match status" value="2"/>
</dbReference>
<comment type="cofactor">
    <cofactor evidence="2">
        <name>Fe cation</name>
        <dbReference type="ChEBI" id="CHEBI:24875"/>
    </cofactor>
    <text evidence="2">Binds 1 Fe cation per subunit.</text>
</comment>
<accession>A0A345NMG2</accession>
<evidence type="ECO:0000313" key="8">
    <source>
        <dbReference type="Proteomes" id="UP000253790"/>
    </source>
</evidence>
<evidence type="ECO:0000256" key="3">
    <source>
        <dbReference type="RuleBase" id="RU003457"/>
    </source>
</evidence>
<feature type="region of interest" description="Disordered" evidence="4">
    <location>
        <begin position="317"/>
        <end position="336"/>
    </location>
</feature>
<protein>
    <submittedName>
        <fullName evidence="7">Pirin family protein</fullName>
    </submittedName>
</protein>
<feature type="domain" description="Pirin N-terminal" evidence="5">
    <location>
        <begin position="39"/>
        <end position="141"/>
    </location>
</feature>
<dbReference type="EMBL" id="CP031229">
    <property type="protein sequence ID" value="AXH96220.1"/>
    <property type="molecule type" value="Genomic_DNA"/>
</dbReference>
<feature type="domain" description="Pirin C-terminal" evidence="6">
    <location>
        <begin position="198"/>
        <end position="296"/>
    </location>
</feature>
<comment type="similarity">
    <text evidence="1 3">Belongs to the pirin family.</text>
</comment>
<sequence>MTNLDPKPQERVCGDDAVRAGSTIIEPREVPLGGPRAMTVRRTLPARQRSMIGAYCFVDHYGPDDVSTTGGMVVPPHPHTSLQTVSWLFSGQIEHRDSTGVVATVVPGQLNLMTAGHGVCHSEVSVVEPGVEQVLHGVQLWTALPAESVDVAPHFDHFEPEPVRVDGASVSVFLGRLTLPGGREVSSPVPTYTPLLGAEIRLDPGAELVLGLDRGFEHGVLLDRGGLNLDDGCDLARSHLLHEAPGPESMTLRAGEEGADLILLGGPPFGEQIVMWWNFVGRSHEDVVAARERWQAELGHDPDGRFGAFDYPGGESLPAPAMPHVRLRPRGLGPRR</sequence>
<dbReference type="Pfam" id="PF05726">
    <property type="entry name" value="Pirin_C"/>
    <property type="match status" value="1"/>
</dbReference>
<dbReference type="KEGG" id="orn:DV701_08840"/>
<dbReference type="InterPro" id="IPR014710">
    <property type="entry name" value="RmlC-like_jellyroll"/>
</dbReference>
<dbReference type="InterPro" id="IPR012093">
    <property type="entry name" value="Pirin"/>
</dbReference>
<evidence type="ECO:0000313" key="7">
    <source>
        <dbReference type="EMBL" id="AXH96220.1"/>
    </source>
</evidence>
<evidence type="ECO:0000256" key="2">
    <source>
        <dbReference type="PIRSR" id="PIRSR006232-1"/>
    </source>
</evidence>
<keyword evidence="2" id="KW-0408">Iron</keyword>
<dbReference type="GO" id="GO:0046872">
    <property type="term" value="F:metal ion binding"/>
    <property type="evidence" value="ECO:0007669"/>
    <property type="project" value="UniProtKB-KW"/>
</dbReference>
<dbReference type="Pfam" id="PF02678">
    <property type="entry name" value="Pirin"/>
    <property type="match status" value="1"/>
</dbReference>
<keyword evidence="8" id="KW-1185">Reference proteome</keyword>
<feature type="binding site" evidence="2">
    <location>
        <position position="123"/>
    </location>
    <ligand>
        <name>Fe cation</name>
        <dbReference type="ChEBI" id="CHEBI:24875"/>
    </ligand>
</feature>
<dbReference type="AlphaFoldDB" id="A0A345NMG2"/>
<dbReference type="InterPro" id="IPR003829">
    <property type="entry name" value="Pirin_N_dom"/>
</dbReference>
<feature type="binding site" evidence="2">
    <location>
        <position position="77"/>
    </location>
    <ligand>
        <name>Fe cation</name>
        <dbReference type="ChEBI" id="CHEBI:24875"/>
    </ligand>
</feature>
<feature type="compositionally biased region" description="Basic residues" evidence="4">
    <location>
        <begin position="325"/>
        <end position="336"/>
    </location>
</feature>
<dbReference type="SUPFAM" id="SSF51182">
    <property type="entry name" value="RmlC-like cupins"/>
    <property type="match status" value="1"/>
</dbReference>
<name>A0A345NMG2_9MICO</name>
<dbReference type="PANTHER" id="PTHR13903">
    <property type="entry name" value="PIRIN-RELATED"/>
    <property type="match status" value="1"/>
</dbReference>
<gene>
    <name evidence="7" type="ORF">DV701_08840</name>
</gene>
<feature type="binding site" evidence="2">
    <location>
        <position position="121"/>
    </location>
    <ligand>
        <name>Fe cation</name>
        <dbReference type="ChEBI" id="CHEBI:24875"/>
    </ligand>
</feature>
<proteinExistence type="inferred from homology"/>
<evidence type="ECO:0000256" key="4">
    <source>
        <dbReference type="SAM" id="MobiDB-lite"/>
    </source>
</evidence>
<dbReference type="PIRSF" id="PIRSF006232">
    <property type="entry name" value="Pirin"/>
    <property type="match status" value="1"/>
</dbReference>
<evidence type="ECO:0000256" key="1">
    <source>
        <dbReference type="ARBA" id="ARBA00008416"/>
    </source>
</evidence>
<reference evidence="7 8" key="1">
    <citation type="submission" date="2018-07" db="EMBL/GenBank/DDBJ databases">
        <title>Complete genome sequencing of Ornithinimicrobium sp. AMA3305.</title>
        <authorList>
            <person name="Bae J.-W."/>
        </authorList>
    </citation>
    <scope>NUCLEOTIDE SEQUENCE [LARGE SCALE GENOMIC DNA]</scope>
    <source>
        <strain evidence="7 8">AMA3305</strain>
    </source>
</reference>
<evidence type="ECO:0000259" key="5">
    <source>
        <dbReference type="Pfam" id="PF02678"/>
    </source>
</evidence>
<dbReference type="InterPro" id="IPR011051">
    <property type="entry name" value="RmlC_Cupin_sf"/>
</dbReference>